<sequence length="137" mass="16048">MLNKDLLLIPSHLEGHWSLVSVDVKQKSITYFHSQRTLTRRCPKDLLLIPIHLEVHWSLVSVDVKQKSITYFDSQRTLNRRCPKNVARQNNDSDCGAFVLQYCKFLALGRAFTFTQPDMPKLRRQMYKELCHCKLSV</sequence>
<name>A0A4D9DMB6_9SAUR</name>
<evidence type="ECO:0000313" key="6">
    <source>
        <dbReference type="EMBL" id="TFJ97427.1"/>
    </source>
</evidence>
<dbReference type="STRING" id="55544.A0A4D9DMB6"/>
<dbReference type="GO" id="GO:0006508">
    <property type="term" value="P:proteolysis"/>
    <property type="evidence" value="ECO:0007669"/>
    <property type="project" value="UniProtKB-KW"/>
</dbReference>
<dbReference type="EMBL" id="QXTE01000496">
    <property type="protein sequence ID" value="TFJ97427.1"/>
    <property type="molecule type" value="Genomic_DNA"/>
</dbReference>
<reference evidence="6 7" key="2">
    <citation type="submission" date="2019-04" db="EMBL/GenBank/DDBJ databases">
        <title>The genome sequence of big-headed turtle.</title>
        <authorList>
            <person name="Gong S."/>
        </authorList>
    </citation>
    <scope>NUCLEOTIDE SEQUENCE [LARGE SCALE GENOMIC DNA]</scope>
    <source>
        <strain evidence="6">DO16091913</strain>
        <tissue evidence="6">Muscle</tissue>
    </source>
</reference>
<dbReference type="GO" id="GO:0016926">
    <property type="term" value="P:protein desumoylation"/>
    <property type="evidence" value="ECO:0007669"/>
    <property type="project" value="TreeGrafter"/>
</dbReference>
<dbReference type="Gene3D" id="3.40.395.10">
    <property type="entry name" value="Adenoviral Proteinase, Chain A"/>
    <property type="match status" value="1"/>
</dbReference>
<keyword evidence="2 6" id="KW-0645">Protease</keyword>
<keyword evidence="3" id="KW-0378">Hydrolase</keyword>
<comment type="similarity">
    <text evidence="1">Belongs to the peptidase C48 family.</text>
</comment>
<evidence type="ECO:0000259" key="5">
    <source>
        <dbReference type="PROSITE" id="PS50600"/>
    </source>
</evidence>
<feature type="domain" description="Ubiquitin-like protease family profile" evidence="5">
    <location>
        <begin position="1"/>
        <end position="106"/>
    </location>
</feature>
<evidence type="ECO:0000256" key="4">
    <source>
        <dbReference type="ARBA" id="ARBA00022807"/>
    </source>
</evidence>
<accession>A0A4D9DMB6</accession>
<keyword evidence="7" id="KW-1185">Reference proteome</keyword>
<evidence type="ECO:0000256" key="2">
    <source>
        <dbReference type="ARBA" id="ARBA00022670"/>
    </source>
</evidence>
<dbReference type="GO" id="GO:0016929">
    <property type="term" value="F:deSUMOylase activity"/>
    <property type="evidence" value="ECO:0007669"/>
    <property type="project" value="TreeGrafter"/>
</dbReference>
<dbReference type="Proteomes" id="UP000297703">
    <property type="component" value="Unassembled WGS sequence"/>
</dbReference>
<dbReference type="InterPro" id="IPR003653">
    <property type="entry name" value="Peptidase_C48_C"/>
</dbReference>
<dbReference type="OrthoDB" id="1939479at2759"/>
<dbReference type="PROSITE" id="PS50600">
    <property type="entry name" value="ULP_PROTEASE"/>
    <property type="match status" value="1"/>
</dbReference>
<dbReference type="InterPro" id="IPR038765">
    <property type="entry name" value="Papain-like_cys_pep_sf"/>
</dbReference>
<evidence type="ECO:0000313" key="7">
    <source>
        <dbReference type="Proteomes" id="UP000297703"/>
    </source>
</evidence>
<proteinExistence type="inferred from homology"/>
<reference evidence="6 7" key="1">
    <citation type="submission" date="2019-04" db="EMBL/GenBank/DDBJ databases">
        <title>Draft genome of the big-headed turtle Platysternon megacephalum.</title>
        <authorList>
            <person name="Gong S."/>
        </authorList>
    </citation>
    <scope>NUCLEOTIDE SEQUENCE [LARGE SCALE GENOMIC DNA]</scope>
    <source>
        <strain evidence="6">DO16091913</strain>
        <tissue evidence="6">Muscle</tissue>
    </source>
</reference>
<organism evidence="6 7">
    <name type="scientific">Platysternon megacephalum</name>
    <name type="common">big-headed turtle</name>
    <dbReference type="NCBI Taxonomy" id="55544"/>
    <lineage>
        <taxon>Eukaryota</taxon>
        <taxon>Metazoa</taxon>
        <taxon>Chordata</taxon>
        <taxon>Craniata</taxon>
        <taxon>Vertebrata</taxon>
        <taxon>Euteleostomi</taxon>
        <taxon>Archelosauria</taxon>
        <taxon>Testudinata</taxon>
        <taxon>Testudines</taxon>
        <taxon>Cryptodira</taxon>
        <taxon>Durocryptodira</taxon>
        <taxon>Testudinoidea</taxon>
        <taxon>Platysternidae</taxon>
        <taxon>Platysternon</taxon>
    </lineage>
</organism>
<keyword evidence="4" id="KW-0788">Thiol protease</keyword>
<evidence type="ECO:0000256" key="3">
    <source>
        <dbReference type="ARBA" id="ARBA00022801"/>
    </source>
</evidence>
<dbReference type="PANTHER" id="PTHR12606">
    <property type="entry name" value="SENTRIN/SUMO-SPECIFIC PROTEASE"/>
    <property type="match status" value="1"/>
</dbReference>
<evidence type="ECO:0000256" key="1">
    <source>
        <dbReference type="ARBA" id="ARBA00005234"/>
    </source>
</evidence>
<dbReference type="PANTHER" id="PTHR12606:SF16">
    <property type="entry name" value="SENTRIN-SPECIFIC PROTEASE 3"/>
    <property type="match status" value="1"/>
</dbReference>
<dbReference type="Pfam" id="PF02902">
    <property type="entry name" value="Peptidase_C48"/>
    <property type="match status" value="3"/>
</dbReference>
<dbReference type="SUPFAM" id="SSF54001">
    <property type="entry name" value="Cysteine proteinases"/>
    <property type="match status" value="2"/>
</dbReference>
<dbReference type="Gene3D" id="3.30.310.130">
    <property type="entry name" value="Ubiquitin-related"/>
    <property type="match status" value="1"/>
</dbReference>
<dbReference type="AlphaFoldDB" id="A0A4D9DMB6"/>
<gene>
    <name evidence="6" type="ORF">DR999_PMT20729</name>
</gene>
<comment type="caution">
    <text evidence="6">The sequence shown here is derived from an EMBL/GenBank/DDBJ whole genome shotgun (WGS) entry which is preliminary data.</text>
</comment>
<protein>
    <submittedName>
        <fullName evidence="6">Sentrin-specific protease 3</fullName>
    </submittedName>
</protein>
<dbReference type="GO" id="GO:0005634">
    <property type="term" value="C:nucleus"/>
    <property type="evidence" value="ECO:0007669"/>
    <property type="project" value="TreeGrafter"/>
</dbReference>